<dbReference type="InterPro" id="IPR006343">
    <property type="entry name" value="DnaB/C_C"/>
</dbReference>
<feature type="compositionally biased region" description="Low complexity" evidence="2">
    <location>
        <begin position="146"/>
        <end position="160"/>
    </location>
</feature>
<dbReference type="SUPFAM" id="SSF158499">
    <property type="entry name" value="DnaD domain-like"/>
    <property type="match status" value="1"/>
</dbReference>
<feature type="compositionally biased region" description="Polar residues" evidence="2">
    <location>
        <begin position="99"/>
        <end position="119"/>
    </location>
</feature>
<evidence type="ECO:0000313" key="4">
    <source>
        <dbReference type="EMBL" id="PEP93978.1"/>
    </source>
</evidence>
<feature type="domain" description="DnaB/C C-terminal" evidence="3">
    <location>
        <begin position="166"/>
        <end position="234"/>
    </location>
</feature>
<comment type="caution">
    <text evidence="4">The sequence shown here is derived from an EMBL/GenBank/DDBJ whole genome shotgun (WGS) entry which is preliminary data.</text>
</comment>
<gene>
    <name evidence="4" type="ORF">CN585_26685</name>
</gene>
<dbReference type="Pfam" id="PF07261">
    <property type="entry name" value="DnaB_2"/>
    <property type="match status" value="1"/>
</dbReference>
<dbReference type="AlphaFoldDB" id="A0A2A8H8F6"/>
<name>A0A2A8H8F6_9BACI</name>
<evidence type="ECO:0000256" key="2">
    <source>
        <dbReference type="SAM" id="MobiDB-lite"/>
    </source>
</evidence>
<protein>
    <submittedName>
        <fullName evidence="4">Replication protein</fullName>
    </submittedName>
</protein>
<dbReference type="Proteomes" id="UP000220841">
    <property type="component" value="Unassembled WGS sequence"/>
</dbReference>
<feature type="compositionally biased region" description="Basic and acidic residues" evidence="2">
    <location>
        <begin position="120"/>
        <end position="134"/>
    </location>
</feature>
<dbReference type="InterPro" id="IPR034829">
    <property type="entry name" value="DnaD-like_sf"/>
</dbReference>
<dbReference type="NCBIfam" id="TIGR01446">
    <property type="entry name" value="DnaD_dom"/>
    <property type="match status" value="1"/>
</dbReference>
<dbReference type="RefSeq" id="WP_098227548.1">
    <property type="nucleotide sequence ID" value="NZ_NUBY01000208.1"/>
</dbReference>
<comment type="similarity">
    <text evidence="1">Belongs to the DnaB/DnaD family.</text>
</comment>
<dbReference type="Gene3D" id="1.10.10.630">
    <property type="entry name" value="DnaD domain-like"/>
    <property type="match status" value="1"/>
</dbReference>
<evidence type="ECO:0000313" key="5">
    <source>
        <dbReference type="Proteomes" id="UP000220841"/>
    </source>
</evidence>
<organism evidence="4 5">
    <name type="scientific">Bacillus toyonensis</name>
    <dbReference type="NCBI Taxonomy" id="155322"/>
    <lineage>
        <taxon>Bacteria</taxon>
        <taxon>Bacillati</taxon>
        <taxon>Bacillota</taxon>
        <taxon>Bacilli</taxon>
        <taxon>Bacillales</taxon>
        <taxon>Bacillaceae</taxon>
        <taxon>Bacillus</taxon>
        <taxon>Bacillus cereus group</taxon>
    </lineage>
</organism>
<dbReference type="PANTHER" id="PTHR37293:SF9">
    <property type="entry name" value="PHI ETA ORF 22-LIKE PROTEIN"/>
    <property type="match status" value="1"/>
</dbReference>
<reference evidence="4 5" key="1">
    <citation type="submission" date="2017-09" db="EMBL/GenBank/DDBJ databases">
        <title>Large-scale bioinformatics analysis of Bacillus genomes uncovers conserved roles of natural products in bacterial physiology.</title>
        <authorList>
            <consortium name="Agbiome Team Llc"/>
            <person name="Bleich R.M."/>
            <person name="Grubbs K.J."/>
            <person name="Santa Maria K.C."/>
            <person name="Allen S.E."/>
            <person name="Farag S."/>
            <person name="Shank E.A."/>
            <person name="Bowers A."/>
        </authorList>
    </citation>
    <scope>NUCLEOTIDE SEQUENCE [LARGE SCALE GENOMIC DNA]</scope>
    <source>
        <strain evidence="4 5">AFS021349</strain>
    </source>
</reference>
<dbReference type="InterPro" id="IPR053162">
    <property type="entry name" value="DnaD"/>
</dbReference>
<dbReference type="PANTHER" id="PTHR37293">
    <property type="entry name" value="PHAGE REPLICATION PROTEIN-RELATED"/>
    <property type="match status" value="1"/>
</dbReference>
<dbReference type="EMBL" id="NUBY01000208">
    <property type="protein sequence ID" value="PEP93978.1"/>
    <property type="molecule type" value="Genomic_DNA"/>
</dbReference>
<proteinExistence type="inferred from homology"/>
<evidence type="ECO:0000259" key="3">
    <source>
        <dbReference type="Pfam" id="PF07261"/>
    </source>
</evidence>
<evidence type="ECO:0000256" key="1">
    <source>
        <dbReference type="ARBA" id="ARBA00093462"/>
    </source>
</evidence>
<sequence>MGIFRVKKDVNYSVIHNTPLRDEKLSWRAKGLLAYMLSLPDDWTFHATELSQHAKDGKEITTKTIQELKKAGYLKRYPVQDPKTGKISHWETAVYEIPSTDTENQSVEKPISGKTSQWESNDRKTSDMENHLVEKQTLLSTDNLPSTNKQNTNKQNTNKQNSSSIFSFYENNFGILNSFTAESISQWVNDTSEELVQAAMERALKQQKKWNYAEGILKQWVNKNIRTLADVNAAEIEFKNKGKKGEKKNASVRKNSSFIEKYDFE</sequence>
<feature type="region of interest" description="Disordered" evidence="2">
    <location>
        <begin position="99"/>
        <end position="160"/>
    </location>
</feature>
<accession>A0A2A8H8F6</accession>